<protein>
    <submittedName>
        <fullName evidence="6">Putative MFS family arabinose efflux permease</fullName>
    </submittedName>
</protein>
<feature type="transmembrane region" description="Helical" evidence="4">
    <location>
        <begin position="89"/>
        <end position="107"/>
    </location>
</feature>
<feature type="domain" description="Major facilitator superfamily (MFS) profile" evidence="5">
    <location>
        <begin position="23"/>
        <end position="405"/>
    </location>
</feature>
<accession>A0A559TBQ6</accession>
<dbReference type="EMBL" id="VISQ01000001">
    <property type="protein sequence ID" value="TVZ72047.1"/>
    <property type="molecule type" value="Genomic_DNA"/>
</dbReference>
<evidence type="ECO:0000259" key="5">
    <source>
        <dbReference type="PROSITE" id="PS50850"/>
    </source>
</evidence>
<dbReference type="InterPro" id="IPR020846">
    <property type="entry name" value="MFS_dom"/>
</dbReference>
<name>A0A559TBQ6_SERFO</name>
<feature type="transmembrane region" description="Helical" evidence="4">
    <location>
        <begin position="113"/>
        <end position="134"/>
    </location>
</feature>
<feature type="transmembrane region" description="Helical" evidence="4">
    <location>
        <begin position="315"/>
        <end position="341"/>
    </location>
</feature>
<feature type="transmembrane region" description="Helical" evidence="4">
    <location>
        <begin position="285"/>
        <end position="303"/>
    </location>
</feature>
<feature type="transmembrane region" description="Helical" evidence="4">
    <location>
        <begin position="146"/>
        <end position="171"/>
    </location>
</feature>
<dbReference type="OrthoDB" id="9815356at2"/>
<evidence type="ECO:0000256" key="3">
    <source>
        <dbReference type="ARBA" id="ARBA00023136"/>
    </source>
</evidence>
<sequence length="405" mass="42960">MILIKTDKESLLSPSPPLYSPGLTFLLACACGLIVANIYYAQTLIGLISADLHLSKGAAGLIVTVTQIGYGIGLLLVVPLGDLFENRRLAISVMLIGAIGLFISAVVNSTTLFLMASLMVGLGSVTVQILVPYAAHLAPEAARGKVIGNIMSGLMLGIMLARPVASIITYFSMWRVVFMASCVIMLILAVVLRNALPIRVVTANISYRQMLLSMVRLVQTEPVLRRRAIYHTFMFAAFSLFWTTTPLLLSGPDFGISQKGIAIFALLGVAGAIAAPIASRIAKGWINWATAVAMLMGVTAFAITHIAKLGSNQSLALFVMAGVILDFAVSANLVLGQRLIFALAPEYRSRMNAIYMTTFFCGGAIGSGIGGWVFVNYGWNGASAVGIACGAVALLCLMTECLRAK</sequence>
<feature type="transmembrane region" description="Helical" evidence="4">
    <location>
        <begin position="21"/>
        <end position="39"/>
    </location>
</feature>
<feature type="transmembrane region" description="Helical" evidence="4">
    <location>
        <begin position="353"/>
        <end position="375"/>
    </location>
</feature>
<organism evidence="6">
    <name type="scientific">Serratia fonticola</name>
    <dbReference type="NCBI Taxonomy" id="47917"/>
    <lineage>
        <taxon>Bacteria</taxon>
        <taxon>Pseudomonadati</taxon>
        <taxon>Pseudomonadota</taxon>
        <taxon>Gammaproteobacteria</taxon>
        <taxon>Enterobacterales</taxon>
        <taxon>Yersiniaceae</taxon>
        <taxon>Serratia</taxon>
    </lineage>
</organism>
<comment type="caution">
    <text evidence="6">The sequence shown here is derived from an EMBL/GenBank/DDBJ whole genome shotgun (WGS) entry which is preliminary data.</text>
</comment>
<evidence type="ECO:0000256" key="1">
    <source>
        <dbReference type="ARBA" id="ARBA00022692"/>
    </source>
</evidence>
<dbReference type="InterPro" id="IPR011701">
    <property type="entry name" value="MFS"/>
</dbReference>
<evidence type="ECO:0000313" key="6">
    <source>
        <dbReference type="EMBL" id="TVZ72047.1"/>
    </source>
</evidence>
<dbReference type="Pfam" id="PF07690">
    <property type="entry name" value="MFS_1"/>
    <property type="match status" value="1"/>
</dbReference>
<dbReference type="InterPro" id="IPR036259">
    <property type="entry name" value="MFS_trans_sf"/>
</dbReference>
<dbReference type="PROSITE" id="PS51257">
    <property type="entry name" value="PROKAR_LIPOPROTEIN"/>
    <property type="match status" value="1"/>
</dbReference>
<proteinExistence type="predicted"/>
<dbReference type="SUPFAM" id="SSF103473">
    <property type="entry name" value="MFS general substrate transporter"/>
    <property type="match status" value="1"/>
</dbReference>
<dbReference type="GO" id="GO:0022857">
    <property type="term" value="F:transmembrane transporter activity"/>
    <property type="evidence" value="ECO:0007669"/>
    <property type="project" value="InterPro"/>
</dbReference>
<feature type="transmembrane region" description="Helical" evidence="4">
    <location>
        <begin position="177"/>
        <end position="207"/>
    </location>
</feature>
<keyword evidence="2 4" id="KW-1133">Transmembrane helix</keyword>
<dbReference type="PANTHER" id="PTHR42910">
    <property type="entry name" value="TRANSPORTER SCO4007-RELATED"/>
    <property type="match status" value="1"/>
</dbReference>
<evidence type="ECO:0000256" key="4">
    <source>
        <dbReference type="SAM" id="Phobius"/>
    </source>
</evidence>
<keyword evidence="1 4" id="KW-0812">Transmembrane</keyword>
<reference evidence="6" key="1">
    <citation type="submission" date="2019-06" db="EMBL/GenBank/DDBJ databases">
        <authorList>
            <person name="Deangelis K."/>
            <person name="Huntemann M."/>
            <person name="Clum A."/>
            <person name="Pillay M."/>
            <person name="Palaniappan K."/>
            <person name="Varghese N."/>
            <person name="Mikhailova N."/>
            <person name="Stamatis D."/>
            <person name="Reddy T."/>
            <person name="Daum C."/>
            <person name="Shapiro N."/>
            <person name="Ivanova N."/>
            <person name="Kyrpides N."/>
            <person name="Woyke T."/>
        </authorList>
    </citation>
    <scope>NUCLEOTIDE SEQUENCE [LARGE SCALE GENOMIC DNA]</scope>
    <source>
        <strain evidence="6">128R</strain>
    </source>
</reference>
<dbReference type="PROSITE" id="PS50850">
    <property type="entry name" value="MFS"/>
    <property type="match status" value="1"/>
</dbReference>
<dbReference type="PANTHER" id="PTHR42910:SF1">
    <property type="entry name" value="MAJOR FACILITATOR SUPERFAMILY (MFS) PROFILE DOMAIN-CONTAINING PROTEIN"/>
    <property type="match status" value="1"/>
</dbReference>
<evidence type="ECO:0000256" key="2">
    <source>
        <dbReference type="ARBA" id="ARBA00022989"/>
    </source>
</evidence>
<dbReference type="Gene3D" id="1.20.1250.20">
    <property type="entry name" value="MFS general substrate transporter like domains"/>
    <property type="match status" value="1"/>
</dbReference>
<dbReference type="CDD" id="cd17324">
    <property type="entry name" value="MFS_NepI_like"/>
    <property type="match status" value="1"/>
</dbReference>
<reference evidence="6" key="2">
    <citation type="submission" date="2019-08" db="EMBL/GenBank/DDBJ databases">
        <title>Investigation of anaerobic lignin degradation for improved lignocellulosic biofuels.</title>
        <authorList>
            <person name="Deangelis K.PhD."/>
        </authorList>
    </citation>
    <scope>NUCLEOTIDE SEQUENCE [LARGE SCALE GENOMIC DNA]</scope>
    <source>
        <strain evidence="6">128R</strain>
    </source>
</reference>
<keyword evidence="3 4" id="KW-0472">Membrane</keyword>
<feature type="transmembrane region" description="Helical" evidence="4">
    <location>
        <begin position="381"/>
        <end position="402"/>
    </location>
</feature>
<feature type="transmembrane region" description="Helical" evidence="4">
    <location>
        <begin position="261"/>
        <end position="278"/>
    </location>
</feature>
<feature type="transmembrane region" description="Helical" evidence="4">
    <location>
        <begin position="228"/>
        <end position="249"/>
    </location>
</feature>
<dbReference type="AlphaFoldDB" id="A0A559TBQ6"/>
<feature type="transmembrane region" description="Helical" evidence="4">
    <location>
        <begin position="59"/>
        <end position="77"/>
    </location>
</feature>
<gene>
    <name evidence="6" type="ORF">FHU10_4710</name>
</gene>